<feature type="transmembrane region" description="Helical" evidence="1">
    <location>
        <begin position="148"/>
        <end position="166"/>
    </location>
</feature>
<reference evidence="2 3" key="1">
    <citation type="submission" date="2019-03" db="EMBL/GenBank/DDBJ databases">
        <title>Genomics of glacier-inhabiting Cryobacterium strains.</title>
        <authorList>
            <person name="Liu Q."/>
            <person name="Xin Y.-H."/>
        </authorList>
    </citation>
    <scope>NUCLEOTIDE SEQUENCE [LARGE SCALE GENOMIC DNA]</scope>
    <source>
        <strain evidence="2 3">RHLT2-21</strain>
    </source>
</reference>
<sequence length="211" mass="21636">MSSRWGRFVRGWLTASFAVFVAAFSHLVAGGAAPGLMSLVLALAFSGMACVALAGKTLSVLRSTFSVAFSQIVFHMLFGLGSGGATSLVMAGSGHHAPVTMTPGAVAAVDSMAMSTAGAVGVDAWMWAAHGAAAVLTILALHRGEKAFWFLVDLAASGLAVVLHWGGDLVPVAVRAARAPVVAADDFVLTPFDLLRSSLTRRGPPATRIAF</sequence>
<dbReference type="RefSeq" id="WP_134507293.1">
    <property type="nucleotide sequence ID" value="NZ_SOFM01000010.1"/>
</dbReference>
<protein>
    <submittedName>
        <fullName evidence="2">Uncharacterized protein</fullName>
    </submittedName>
</protein>
<comment type="caution">
    <text evidence="2">The sequence shown here is derived from an EMBL/GenBank/DDBJ whole genome shotgun (WGS) entry which is preliminary data.</text>
</comment>
<keyword evidence="1" id="KW-0812">Transmembrane</keyword>
<evidence type="ECO:0000313" key="2">
    <source>
        <dbReference type="EMBL" id="TFC06311.1"/>
    </source>
</evidence>
<evidence type="ECO:0000256" key="1">
    <source>
        <dbReference type="SAM" id="Phobius"/>
    </source>
</evidence>
<keyword evidence="1" id="KW-1133">Transmembrane helix</keyword>
<feature type="transmembrane region" description="Helical" evidence="1">
    <location>
        <begin position="67"/>
        <end position="91"/>
    </location>
</feature>
<feature type="transmembrane region" description="Helical" evidence="1">
    <location>
        <begin position="35"/>
        <end position="55"/>
    </location>
</feature>
<keyword evidence="3" id="KW-1185">Reference proteome</keyword>
<name>A0A4R8WCR6_9MICO</name>
<gene>
    <name evidence="2" type="ORF">E3O32_04265</name>
</gene>
<dbReference type="AlphaFoldDB" id="A0A4R8WCR6"/>
<dbReference type="Proteomes" id="UP000297643">
    <property type="component" value="Unassembled WGS sequence"/>
</dbReference>
<dbReference type="EMBL" id="SOFM01000010">
    <property type="protein sequence ID" value="TFC06311.1"/>
    <property type="molecule type" value="Genomic_DNA"/>
</dbReference>
<proteinExistence type="predicted"/>
<feature type="transmembrane region" description="Helical" evidence="1">
    <location>
        <begin position="124"/>
        <end position="141"/>
    </location>
</feature>
<evidence type="ECO:0000313" key="3">
    <source>
        <dbReference type="Proteomes" id="UP000297643"/>
    </source>
</evidence>
<accession>A0A4R8WCR6</accession>
<keyword evidence="1" id="KW-0472">Membrane</keyword>
<organism evidence="2 3">
    <name type="scientific">Cryobacterium mannosilyticum</name>
    <dbReference type="NCBI Taxonomy" id="1259190"/>
    <lineage>
        <taxon>Bacteria</taxon>
        <taxon>Bacillati</taxon>
        <taxon>Actinomycetota</taxon>
        <taxon>Actinomycetes</taxon>
        <taxon>Micrococcales</taxon>
        <taxon>Microbacteriaceae</taxon>
        <taxon>Cryobacterium</taxon>
    </lineage>
</organism>
<feature type="transmembrane region" description="Helical" evidence="1">
    <location>
        <begin position="12"/>
        <end position="29"/>
    </location>
</feature>